<dbReference type="RefSeq" id="WP_168436233.1">
    <property type="nucleotide sequence ID" value="NZ_JAAXPC010000001.1"/>
</dbReference>
<organism evidence="2 3">
    <name type="scientific">Gordonia polyisoprenivorans</name>
    <dbReference type="NCBI Taxonomy" id="84595"/>
    <lineage>
        <taxon>Bacteria</taxon>
        <taxon>Bacillati</taxon>
        <taxon>Actinomycetota</taxon>
        <taxon>Actinomycetes</taxon>
        <taxon>Mycobacteriales</taxon>
        <taxon>Gordoniaceae</taxon>
        <taxon>Gordonia</taxon>
    </lineage>
</organism>
<dbReference type="Proteomes" id="UP000563898">
    <property type="component" value="Unassembled WGS sequence"/>
</dbReference>
<gene>
    <name evidence="2" type="ORF">HGA05_00150</name>
</gene>
<dbReference type="AlphaFoldDB" id="A0A846WGH2"/>
<evidence type="ECO:0000256" key="1">
    <source>
        <dbReference type="SAM" id="MobiDB-lite"/>
    </source>
</evidence>
<reference evidence="2 3" key="1">
    <citation type="submission" date="2020-04" db="EMBL/GenBank/DDBJ databases">
        <title>MicrobeNet Type strains.</title>
        <authorList>
            <person name="Nicholson A.C."/>
        </authorList>
    </citation>
    <scope>NUCLEOTIDE SEQUENCE [LARGE SCALE GENOMIC DNA]</scope>
    <source>
        <strain evidence="2 3">ATCC BAA-14</strain>
    </source>
</reference>
<feature type="region of interest" description="Disordered" evidence="1">
    <location>
        <begin position="123"/>
        <end position="146"/>
    </location>
</feature>
<sequence length="146" mass="16239">MTDSGESPDPSAVDDHTAEMAGKVTEALEYIERARGHLYGFHQLIGHADALLGEAVAEMRDAGYTELADRIETEMVGRNVIEGRWTFQIVEEFDDGYHAAFTDTEARVRAELTGGVRHVHEARMKERRRTHGHRDHTAGPGDPGSR</sequence>
<comment type="caution">
    <text evidence="2">The sequence shown here is derived from an EMBL/GenBank/DDBJ whole genome shotgun (WGS) entry which is preliminary data.</text>
</comment>
<evidence type="ECO:0000313" key="2">
    <source>
        <dbReference type="EMBL" id="NKX99989.1"/>
    </source>
</evidence>
<proteinExistence type="predicted"/>
<name>A0A846WGH2_9ACTN</name>
<accession>A0A846WGH2</accession>
<evidence type="ECO:0000313" key="3">
    <source>
        <dbReference type="Proteomes" id="UP000563898"/>
    </source>
</evidence>
<feature type="compositionally biased region" description="Basic residues" evidence="1">
    <location>
        <begin position="125"/>
        <end position="134"/>
    </location>
</feature>
<protein>
    <submittedName>
        <fullName evidence="2">Uncharacterized protein</fullName>
    </submittedName>
</protein>
<dbReference type="EMBL" id="JAAXPC010000001">
    <property type="protein sequence ID" value="NKX99989.1"/>
    <property type="molecule type" value="Genomic_DNA"/>
</dbReference>